<feature type="compositionally biased region" description="Acidic residues" evidence="1">
    <location>
        <begin position="1"/>
        <end position="11"/>
    </location>
</feature>
<dbReference type="SUPFAM" id="SSF54427">
    <property type="entry name" value="NTF2-like"/>
    <property type="match status" value="1"/>
</dbReference>
<dbReference type="AlphaFoldDB" id="A0AAW1R5W0"/>
<evidence type="ECO:0000256" key="1">
    <source>
        <dbReference type="SAM" id="MobiDB-lite"/>
    </source>
</evidence>
<evidence type="ECO:0000313" key="2">
    <source>
        <dbReference type="EMBL" id="KAK9829151.1"/>
    </source>
</evidence>
<gene>
    <name evidence="2" type="ORF">WJX72_004206</name>
</gene>
<reference evidence="2 3" key="1">
    <citation type="journal article" date="2024" name="Nat. Commun.">
        <title>Phylogenomics reveals the evolutionary origins of lichenization in chlorophyte algae.</title>
        <authorList>
            <person name="Puginier C."/>
            <person name="Libourel C."/>
            <person name="Otte J."/>
            <person name="Skaloud P."/>
            <person name="Haon M."/>
            <person name="Grisel S."/>
            <person name="Petersen M."/>
            <person name="Berrin J.G."/>
            <person name="Delaux P.M."/>
            <person name="Dal Grande F."/>
            <person name="Keller J."/>
        </authorList>
    </citation>
    <scope>NUCLEOTIDE SEQUENCE [LARGE SCALE GENOMIC DNA]</scope>
    <source>
        <strain evidence="2 3">SAG 2043</strain>
    </source>
</reference>
<organism evidence="2 3">
    <name type="scientific">[Myrmecia] bisecta</name>
    <dbReference type="NCBI Taxonomy" id="41462"/>
    <lineage>
        <taxon>Eukaryota</taxon>
        <taxon>Viridiplantae</taxon>
        <taxon>Chlorophyta</taxon>
        <taxon>core chlorophytes</taxon>
        <taxon>Trebouxiophyceae</taxon>
        <taxon>Trebouxiales</taxon>
        <taxon>Trebouxiaceae</taxon>
        <taxon>Myrmecia</taxon>
    </lineage>
</organism>
<protein>
    <submittedName>
        <fullName evidence="2">Uncharacterized protein</fullName>
    </submittedName>
</protein>
<accession>A0AAW1R5W0</accession>
<proteinExistence type="predicted"/>
<dbReference type="EMBL" id="JALJOR010000001">
    <property type="protein sequence ID" value="KAK9829151.1"/>
    <property type="molecule type" value="Genomic_DNA"/>
</dbReference>
<feature type="region of interest" description="Disordered" evidence="1">
    <location>
        <begin position="1"/>
        <end position="24"/>
    </location>
</feature>
<name>A0AAW1R5W0_9CHLO</name>
<sequence>MSNSDSADDDEAHVQAGHAKPQKALTSLARLSSRAGLGLTHEQLISSDRRPSSLLEASARRLALAKHRSEAALNSSAQSIPQQFIDAYMEAVKAGDAQWASAALVSGLFAEQAKMVTQDKQTYHGKPAVVRRLNKGMETLLRMAGQEAADAAPDFTVEGPSETASGTWLVTYIFKRGMAKYRVVNEFTIVAGEITHLRSSRA</sequence>
<dbReference type="InterPro" id="IPR032710">
    <property type="entry name" value="NTF2-like_dom_sf"/>
</dbReference>
<evidence type="ECO:0000313" key="3">
    <source>
        <dbReference type="Proteomes" id="UP001489004"/>
    </source>
</evidence>
<dbReference type="Proteomes" id="UP001489004">
    <property type="component" value="Unassembled WGS sequence"/>
</dbReference>
<comment type="caution">
    <text evidence="2">The sequence shown here is derived from an EMBL/GenBank/DDBJ whole genome shotgun (WGS) entry which is preliminary data.</text>
</comment>
<dbReference type="Gene3D" id="3.10.450.50">
    <property type="match status" value="1"/>
</dbReference>
<keyword evidence="3" id="KW-1185">Reference proteome</keyword>